<dbReference type="SUPFAM" id="SSF52540">
    <property type="entry name" value="P-loop containing nucleoside triphosphate hydrolases"/>
    <property type="match status" value="1"/>
</dbReference>
<dbReference type="InterPro" id="IPR027417">
    <property type="entry name" value="P-loop_NTPase"/>
</dbReference>
<evidence type="ECO:0000256" key="2">
    <source>
        <dbReference type="ARBA" id="ARBA00022448"/>
    </source>
</evidence>
<dbReference type="PANTHER" id="PTHR42734">
    <property type="entry name" value="METAL TRANSPORT SYSTEM ATP-BINDING PROTEIN TM_0124-RELATED"/>
    <property type="match status" value="1"/>
</dbReference>
<name>A0A0A0I5B5_CLOBO</name>
<dbReference type="InterPro" id="IPR003593">
    <property type="entry name" value="AAA+_ATPase"/>
</dbReference>
<dbReference type="FunFam" id="3.40.50.300:FF:000134">
    <property type="entry name" value="Iron-enterobactin ABC transporter ATP-binding protein"/>
    <property type="match status" value="1"/>
</dbReference>
<dbReference type="Proteomes" id="UP000030014">
    <property type="component" value="Unassembled WGS sequence"/>
</dbReference>
<dbReference type="SMART" id="SM00382">
    <property type="entry name" value="AAA"/>
    <property type="match status" value="1"/>
</dbReference>
<evidence type="ECO:0000256" key="4">
    <source>
        <dbReference type="ARBA" id="ARBA00022840"/>
    </source>
</evidence>
<dbReference type="GO" id="GO:0005524">
    <property type="term" value="F:ATP binding"/>
    <property type="evidence" value="ECO:0007669"/>
    <property type="project" value="UniProtKB-KW"/>
</dbReference>
<dbReference type="Pfam" id="PF00005">
    <property type="entry name" value="ABC_tran"/>
    <property type="match status" value="1"/>
</dbReference>
<sequence>METIVEISNVDVYYDDVSALSNINLKVKEKEFLAILGPNGGGKSTLLKLMLGFRKPSGGDISIFGKYPQRSRKLIGYVPQFTKFDKKFPISVGEVVLMGKLGNSIRPFHKFNDDDRKKADDIMKRLNIYQFKERQIGQLSGGQMQRVLIARALLVEPKILLLDEPTASLDATTKIQIYELLKELNKNMTIIIVTHDINIISKYATNIACIDNKLYYHGKAQLGNDIIKRVYGCPAESISVKDMGKYLNSLEEGLDD</sequence>
<dbReference type="InterPro" id="IPR017871">
    <property type="entry name" value="ABC_transporter-like_CS"/>
</dbReference>
<dbReference type="GO" id="GO:0016887">
    <property type="term" value="F:ATP hydrolysis activity"/>
    <property type="evidence" value="ECO:0007669"/>
    <property type="project" value="InterPro"/>
</dbReference>
<dbReference type="AlphaFoldDB" id="A0A0A0I5B5"/>
<evidence type="ECO:0000313" key="7">
    <source>
        <dbReference type="Proteomes" id="UP000030014"/>
    </source>
</evidence>
<dbReference type="EMBL" id="JDRY01000087">
    <property type="protein sequence ID" value="KGM96037.1"/>
    <property type="molecule type" value="Genomic_DNA"/>
</dbReference>
<dbReference type="CDD" id="cd03235">
    <property type="entry name" value="ABC_Metallic_Cations"/>
    <property type="match status" value="1"/>
</dbReference>
<dbReference type="PROSITE" id="PS50893">
    <property type="entry name" value="ABC_TRANSPORTER_2"/>
    <property type="match status" value="1"/>
</dbReference>
<dbReference type="InterPro" id="IPR003439">
    <property type="entry name" value="ABC_transporter-like_ATP-bd"/>
</dbReference>
<keyword evidence="2" id="KW-0813">Transport</keyword>
<protein>
    <submittedName>
        <fullName evidence="6">ABC transporter</fullName>
    </submittedName>
</protein>
<comment type="caution">
    <text evidence="6">The sequence shown here is derived from an EMBL/GenBank/DDBJ whole genome shotgun (WGS) entry which is preliminary data.</text>
</comment>
<gene>
    <name evidence="6" type="ORF">Z955_13605</name>
</gene>
<keyword evidence="3" id="KW-0547">Nucleotide-binding</keyword>
<dbReference type="Gene3D" id="3.40.50.300">
    <property type="entry name" value="P-loop containing nucleotide triphosphate hydrolases"/>
    <property type="match status" value="1"/>
</dbReference>
<evidence type="ECO:0000256" key="1">
    <source>
        <dbReference type="ARBA" id="ARBA00005417"/>
    </source>
</evidence>
<dbReference type="InterPro" id="IPR050153">
    <property type="entry name" value="Metal_Ion_Import_ABC"/>
</dbReference>
<reference evidence="6 7" key="1">
    <citation type="submission" date="2014-01" db="EMBL/GenBank/DDBJ databases">
        <title>Plasmidome dynamics in the species complex Clostridium novyi sensu lato converts strains of independent lineages into distinctly different pathogens.</title>
        <authorList>
            <person name="Skarin H."/>
            <person name="Segerman B."/>
        </authorList>
    </citation>
    <scope>NUCLEOTIDE SEQUENCE [LARGE SCALE GENOMIC DNA]</scope>
    <source>
        <strain evidence="6 7">DC5</strain>
    </source>
</reference>
<evidence type="ECO:0000313" key="6">
    <source>
        <dbReference type="EMBL" id="KGM96037.1"/>
    </source>
</evidence>
<evidence type="ECO:0000259" key="5">
    <source>
        <dbReference type="PROSITE" id="PS50893"/>
    </source>
</evidence>
<feature type="domain" description="ABC transporter" evidence="5">
    <location>
        <begin position="5"/>
        <end position="243"/>
    </location>
</feature>
<accession>A0A0A0I5B5</accession>
<dbReference type="PANTHER" id="PTHR42734:SF17">
    <property type="entry name" value="METAL TRANSPORT SYSTEM ATP-BINDING PROTEIN TM_0124-RELATED"/>
    <property type="match status" value="1"/>
</dbReference>
<keyword evidence="4" id="KW-0067">ATP-binding</keyword>
<evidence type="ECO:0000256" key="3">
    <source>
        <dbReference type="ARBA" id="ARBA00022741"/>
    </source>
</evidence>
<proteinExistence type="inferred from homology"/>
<organism evidence="6 7">
    <name type="scientific">Clostridium botulinum C/D str. DC5</name>
    <dbReference type="NCBI Taxonomy" id="1443128"/>
    <lineage>
        <taxon>Bacteria</taxon>
        <taxon>Bacillati</taxon>
        <taxon>Bacillota</taxon>
        <taxon>Clostridia</taxon>
        <taxon>Eubacteriales</taxon>
        <taxon>Clostridiaceae</taxon>
        <taxon>Clostridium</taxon>
    </lineage>
</organism>
<comment type="similarity">
    <text evidence="1">Belongs to the ABC transporter superfamily.</text>
</comment>
<dbReference type="RefSeq" id="WP_039256815.1">
    <property type="nucleotide sequence ID" value="NZ_JDRY01000087.1"/>
</dbReference>
<dbReference type="PROSITE" id="PS00211">
    <property type="entry name" value="ABC_TRANSPORTER_1"/>
    <property type="match status" value="1"/>
</dbReference>